<dbReference type="EMBL" id="KY630187">
    <property type="protein sequence ID" value="AQW88899.1"/>
    <property type="molecule type" value="Genomic_DNA"/>
</dbReference>
<evidence type="ECO:0000313" key="2">
    <source>
        <dbReference type="Proteomes" id="UP000221837"/>
    </source>
</evidence>
<reference evidence="1" key="1">
    <citation type="submission" date="2017-02" db="EMBL/GenBank/DDBJ databases">
        <title>Genome sequence of Serratia marcescens phage BF.</title>
        <authorList>
            <person name="Casey E."/>
            <person name="Fitzgerald B."/>
            <person name="Mahony J."/>
            <person name="Lugli G."/>
            <person name="Ventura M."/>
            <person name="van Sinderen D."/>
        </authorList>
    </citation>
    <scope>NUCLEOTIDE SEQUENCE [LARGE SCALE GENOMIC DNA]</scope>
</reference>
<organism evidence="1 2">
    <name type="scientific">Serratia phage BF</name>
    <dbReference type="NCBI Taxonomy" id="1962671"/>
    <lineage>
        <taxon>Viruses</taxon>
        <taxon>Duplodnaviria</taxon>
        <taxon>Heunggongvirae</taxon>
        <taxon>Uroviricota</taxon>
        <taxon>Caudoviricetes</taxon>
        <taxon>Eneladusvirus</taxon>
        <taxon>Eneladusvirus BF</taxon>
    </lineage>
</organism>
<evidence type="ECO:0000313" key="1">
    <source>
        <dbReference type="EMBL" id="AQW88899.1"/>
    </source>
</evidence>
<dbReference type="OrthoDB" id="8953at10239"/>
<dbReference type="Proteomes" id="UP000221837">
    <property type="component" value="Genome"/>
</dbReference>
<proteinExistence type="predicted"/>
<keyword evidence="2" id="KW-1185">Reference proteome</keyword>
<gene>
    <name evidence="1" type="ORF">BF_0374</name>
</gene>
<protein>
    <submittedName>
        <fullName evidence="1">Uncharacterized protein</fullName>
    </submittedName>
</protein>
<sequence length="425" mass="50375">MGSFNTTCAVSNTPIREGDKVRLFFLLSHRFSYNFDPLRNSISQGCQCYPHDDFTVIGGISLEAEYTDYNTYSFDQESIFANYIHSIILRDYEMNVSEEGKEYNPYHDHMDVPKSDLTWEKIQDMMHSGRLHLRSYGNCNLPFVTTMAIHESVYQIMLNEPFERYIGYPDGMDYRSDFHPYETVDFNSLLANELTKNNSEEIEKRTQELIEIFKDKFEAEPEKEDEILNMIKRMVKRELSSRSDNGYEYAYAIMSPLEELRELAETSKTDEENEVGFTPFTDVDLISKTFEGRFFDGRMYTHNIMYRPIITSGQEHDLTSDGIFWMKVGAALMTINDRWESEEHFGTTKYSEQWQEMTYDQMIAGIKEWYEETDEEYSDFVTSLNELFKDKHEIEIKVEDFKNPEYKFISMYIWNKMLPLRILKN</sequence>
<name>A0A1S6UBT9_9CAUD</name>
<accession>A0A1S6UBT9</accession>